<dbReference type="InterPro" id="IPR016135">
    <property type="entry name" value="UBQ-conjugating_enzyme/RWD"/>
</dbReference>
<dbReference type="EMBL" id="KI925485">
    <property type="protein sequence ID" value="ETW51480.1"/>
    <property type="molecule type" value="Genomic_DNA"/>
</dbReference>
<reference evidence="2 3" key="2">
    <citation type="submission" date="2013-02" db="EMBL/GenBank/DDBJ databases">
        <title>The Genome Sequence of Plasmodium falciparum MaliPS096_E11.</title>
        <authorList>
            <consortium name="The Broad Institute Genome Sequencing Platform"/>
            <consortium name="The Broad Institute Genome Sequencing Center for Infectious Disease"/>
            <person name="Neafsey D."/>
            <person name="Cheeseman I."/>
            <person name="Volkman S."/>
            <person name="Adams J."/>
            <person name="Walker B."/>
            <person name="Young S.K."/>
            <person name="Zeng Q."/>
            <person name="Gargeya S."/>
            <person name="Fitzgerald M."/>
            <person name="Haas B."/>
            <person name="Abouelleil A."/>
            <person name="Alvarado L."/>
            <person name="Arachchi H.M."/>
            <person name="Berlin A.M."/>
            <person name="Chapman S.B."/>
            <person name="Dewar J."/>
            <person name="Goldberg J."/>
            <person name="Griggs A."/>
            <person name="Gujja S."/>
            <person name="Hansen M."/>
            <person name="Howarth C."/>
            <person name="Imamovic A."/>
            <person name="Larimer J."/>
            <person name="McCowan C."/>
            <person name="Murphy C."/>
            <person name="Neiman D."/>
            <person name="Pearson M."/>
            <person name="Priest M."/>
            <person name="Roberts A."/>
            <person name="Saif S."/>
            <person name="Shea T."/>
            <person name="Sisk P."/>
            <person name="Sykes S."/>
            <person name="Wortman J."/>
            <person name="Nusbaum C."/>
            <person name="Birren B."/>
        </authorList>
    </citation>
    <scope>NUCLEOTIDE SEQUENCE [LARGE SCALE GENOMIC DNA]</scope>
    <source>
        <strain evidence="2 3">MaliPS096_E11</strain>
    </source>
</reference>
<gene>
    <name evidence="2" type="ORF">PFMALIP_00456</name>
</gene>
<proteinExistence type="predicted"/>
<dbReference type="AlphaFoldDB" id="A0A024WXM2"/>
<name>A0A024WXM2_PLAFA</name>
<dbReference type="PROSITE" id="PS50127">
    <property type="entry name" value="UBC_2"/>
    <property type="match status" value="1"/>
</dbReference>
<organism evidence="2 3">
    <name type="scientific">Plasmodium falciparum MaliPS096_E11</name>
    <dbReference type="NCBI Taxonomy" id="1036727"/>
    <lineage>
        <taxon>Eukaryota</taxon>
        <taxon>Sar</taxon>
        <taxon>Alveolata</taxon>
        <taxon>Apicomplexa</taxon>
        <taxon>Aconoidasida</taxon>
        <taxon>Haemosporida</taxon>
        <taxon>Plasmodiidae</taxon>
        <taxon>Plasmodium</taxon>
        <taxon>Plasmodium (Laverania)</taxon>
    </lineage>
</organism>
<evidence type="ECO:0000313" key="2">
    <source>
        <dbReference type="EMBL" id="ETW51480.1"/>
    </source>
</evidence>
<evidence type="ECO:0000259" key="1">
    <source>
        <dbReference type="PROSITE" id="PS50127"/>
    </source>
</evidence>
<dbReference type="SUPFAM" id="SSF54495">
    <property type="entry name" value="UBC-like"/>
    <property type="match status" value="1"/>
</dbReference>
<accession>A0A024WXM2</accession>
<dbReference type="Proteomes" id="UP000030699">
    <property type="component" value="Unassembled WGS sequence"/>
</dbReference>
<feature type="domain" description="UBC core" evidence="1">
    <location>
        <begin position="1"/>
        <end position="67"/>
    </location>
</feature>
<dbReference type="InterPro" id="IPR000608">
    <property type="entry name" value="UBC"/>
</dbReference>
<reference evidence="2 3" key="1">
    <citation type="submission" date="2013-02" db="EMBL/GenBank/DDBJ databases">
        <title>The Genome Annotation of Plasmodium falciparum MaliPS096_E11.</title>
        <authorList>
            <consortium name="The Broad Institute Genome Sequencing Platform"/>
            <consortium name="The Broad Institute Genome Sequencing Center for Infectious Disease"/>
            <person name="Neafsey D."/>
            <person name="Hoffman S."/>
            <person name="Volkman S."/>
            <person name="Rosenthal P."/>
            <person name="Walker B."/>
            <person name="Young S.K."/>
            <person name="Zeng Q."/>
            <person name="Gargeya S."/>
            <person name="Fitzgerald M."/>
            <person name="Haas B."/>
            <person name="Abouelleil A."/>
            <person name="Allen A.W."/>
            <person name="Alvarado L."/>
            <person name="Arachchi H.M."/>
            <person name="Berlin A.M."/>
            <person name="Chapman S.B."/>
            <person name="Gainer-Dewar J."/>
            <person name="Goldberg J."/>
            <person name="Griggs A."/>
            <person name="Gujja S."/>
            <person name="Hansen M."/>
            <person name="Howarth C."/>
            <person name="Imamovic A."/>
            <person name="Ireland A."/>
            <person name="Larimer J."/>
            <person name="McCowan C."/>
            <person name="Murphy C."/>
            <person name="Pearson M."/>
            <person name="Poon T.W."/>
            <person name="Priest M."/>
            <person name="Roberts A."/>
            <person name="Saif S."/>
            <person name="Shea T."/>
            <person name="Sisk P."/>
            <person name="Sykes S."/>
            <person name="Wortman J."/>
            <person name="Nusbaum C."/>
            <person name="Birren B."/>
        </authorList>
    </citation>
    <scope>NUCLEOTIDE SEQUENCE [LARGE SCALE GENOMIC DNA]</scope>
    <source>
        <strain evidence="2 3">MaliPS096_E11</strain>
    </source>
</reference>
<evidence type="ECO:0000313" key="3">
    <source>
        <dbReference type="Proteomes" id="UP000030699"/>
    </source>
</evidence>
<sequence>MREIIKYNKIIYIINNNIVIKNNLHILKNWNRNYTIETILISLRQEMLSSANKRLPQPNEGEVYSNN</sequence>
<dbReference type="Gene3D" id="3.10.110.10">
    <property type="entry name" value="Ubiquitin Conjugating Enzyme"/>
    <property type="match status" value="1"/>
</dbReference>
<protein>
    <recommendedName>
        <fullName evidence="1">UBC core domain-containing protein</fullName>
    </recommendedName>
</protein>